<dbReference type="STRING" id="706570.PT85_16175"/>
<dbReference type="PANTHER" id="PTHR39639:SF1">
    <property type="entry name" value="DUF262 DOMAIN-CONTAINING PROTEIN"/>
    <property type="match status" value="1"/>
</dbReference>
<comment type="caution">
    <text evidence="2">The sequence shown here is derived from an EMBL/GenBank/DDBJ whole genome shotgun (WGS) entry which is preliminary data.</text>
</comment>
<dbReference type="Proteomes" id="UP000030980">
    <property type="component" value="Unassembled WGS sequence"/>
</dbReference>
<dbReference type="AlphaFoldDB" id="A0A0B3BGU0"/>
<reference evidence="2 3" key="1">
    <citation type="submission" date="2014-11" db="EMBL/GenBank/DDBJ databases">
        <title>Genome sequence of Pseudomonas tuomuerensis JCM 14085.</title>
        <authorList>
            <person name="Shin S.-K."/>
            <person name="Yi H."/>
        </authorList>
    </citation>
    <scope>NUCLEOTIDE SEQUENCE [LARGE SCALE GENOMIC DNA]</scope>
    <source>
        <strain evidence="2 3">JCM 14085</strain>
    </source>
</reference>
<dbReference type="RefSeq" id="WP_039607237.1">
    <property type="nucleotide sequence ID" value="NZ_FMUP01000019.1"/>
</dbReference>
<accession>A0A0B3BGU0</accession>
<evidence type="ECO:0000313" key="3">
    <source>
        <dbReference type="Proteomes" id="UP000030980"/>
    </source>
</evidence>
<dbReference type="InterPro" id="IPR038461">
    <property type="entry name" value="Schlafen_AlbA_2_dom_sf"/>
</dbReference>
<evidence type="ECO:0000313" key="2">
    <source>
        <dbReference type="EMBL" id="KHO63678.1"/>
    </source>
</evidence>
<dbReference type="PANTHER" id="PTHR39639">
    <property type="entry name" value="CHROMOSOME 16, WHOLE GENOME SHOTGUN SEQUENCE"/>
    <property type="match status" value="1"/>
</dbReference>
<evidence type="ECO:0000259" key="1">
    <source>
        <dbReference type="Pfam" id="PF03235"/>
    </source>
</evidence>
<dbReference type="OrthoDB" id="8094406at2"/>
<sequence>MQGNLSIKGIPVQNIYSQCLSGKYMINRRYQRKLVWGLEEKQKFIDSLLQGFPIPMIIAANYIKSNGESAFEILDGMQRLNAIISFIEGEFPVNGHYYNLESVAQTKIQMEKGELAQKNPTLDLGSCSKILDYPVPFSICDTNDSEKVDESFRRINTGGRTLSKQDVRQAGALGKIPDLIRDCSIYVRKDSSHSNIVDLRNMKNISLSNRGLGYGIDLNKVFWAKHGVITYENIRMSRDEELVAHIVSYIANSKDAETTSKYLDSIYDSSSNQSESINIAINKIGYETIFKQFCFVFDEIRKTLESNNSIFKELVFSDRPNKTPSVFQVVYIAFYKSLIVHNLKVANYKNLCDSLRNIFDMHLRALDVDTKWNSSDREKLSESIFGVIKCHFKPKSGTDRHLSSWVESLENILNESRTEQVCYDFKVGLHKFSDGSGELIEETFNKIIKTLSAMTNSKSGDCFVILGVADKEKDANQHLDFYKSEYVKYNDFCIVGIDAEAKKYHGSIEQYERKVLQMIEKQPISEAFKQEIKSNLVTFTYNNREILMLKASRSEKPERYAGDIFKRTLSHLEKVDRDLEFDFLDSFRRESKQAQM</sequence>
<dbReference type="EMBL" id="JTAK01000007">
    <property type="protein sequence ID" value="KHO63678.1"/>
    <property type="molecule type" value="Genomic_DNA"/>
</dbReference>
<protein>
    <recommendedName>
        <fullName evidence="1">GmrSD restriction endonucleases N-terminal domain-containing protein</fullName>
    </recommendedName>
</protein>
<name>A0A0B3BGU0_9PSED</name>
<dbReference type="Pfam" id="PF03235">
    <property type="entry name" value="GmrSD_N"/>
    <property type="match status" value="1"/>
</dbReference>
<proteinExistence type="predicted"/>
<organism evidence="2 3">
    <name type="scientific">Pseudomonas flexibilis</name>
    <dbReference type="NCBI Taxonomy" id="706570"/>
    <lineage>
        <taxon>Bacteria</taxon>
        <taxon>Pseudomonadati</taxon>
        <taxon>Pseudomonadota</taxon>
        <taxon>Gammaproteobacteria</taxon>
        <taxon>Pseudomonadales</taxon>
        <taxon>Pseudomonadaceae</taxon>
        <taxon>Pseudomonas</taxon>
    </lineage>
</organism>
<dbReference type="Gene3D" id="3.30.950.30">
    <property type="entry name" value="Schlafen, AAA domain"/>
    <property type="match status" value="1"/>
</dbReference>
<dbReference type="InterPro" id="IPR004919">
    <property type="entry name" value="GmrSD_N"/>
</dbReference>
<gene>
    <name evidence="2" type="ORF">PT85_16175</name>
</gene>
<keyword evidence="3" id="KW-1185">Reference proteome</keyword>
<feature type="domain" description="GmrSD restriction endonucleases N-terminal" evidence="1">
    <location>
        <begin position="22"/>
        <end position="170"/>
    </location>
</feature>